<feature type="transmembrane region" description="Helical" evidence="6">
    <location>
        <begin position="38"/>
        <end position="61"/>
    </location>
</feature>
<keyword evidence="3 6" id="KW-0812">Transmembrane</keyword>
<evidence type="ECO:0000256" key="1">
    <source>
        <dbReference type="ARBA" id="ARBA00004651"/>
    </source>
</evidence>
<evidence type="ECO:0000256" key="5">
    <source>
        <dbReference type="ARBA" id="ARBA00023136"/>
    </source>
</evidence>
<feature type="transmembrane region" description="Helical" evidence="6">
    <location>
        <begin position="73"/>
        <end position="94"/>
    </location>
</feature>
<sequence length="169" mass="17730">MNGANTPSSSGSSDAGTALPGHDGPDAVIRLLVGLEHVLLYIVAFGLLVVGAAVLVSSTASAILQHGPWTGRLITSVEGILLFLIIMEIFITILTHARGGRIQLEFFIVIGVIALVRHILSVVVRLTIPTSPPASRPQLWDLAVDAGAAFVLVVALAIARWSARRTDVA</sequence>
<keyword evidence="2" id="KW-1003">Cell membrane</keyword>
<keyword evidence="4 6" id="KW-1133">Transmembrane helix</keyword>
<evidence type="ECO:0000256" key="4">
    <source>
        <dbReference type="ARBA" id="ARBA00022989"/>
    </source>
</evidence>
<evidence type="ECO:0000256" key="6">
    <source>
        <dbReference type="SAM" id="Phobius"/>
    </source>
</evidence>
<reference evidence="8" key="1">
    <citation type="journal article" date="2019" name="Int. J. Syst. Evol. Microbiol.">
        <title>The Global Catalogue of Microorganisms (GCM) 10K type strain sequencing project: providing services to taxonomists for standard genome sequencing and annotation.</title>
        <authorList>
            <consortium name="The Broad Institute Genomics Platform"/>
            <consortium name="The Broad Institute Genome Sequencing Center for Infectious Disease"/>
            <person name="Wu L."/>
            <person name="Ma J."/>
        </authorList>
    </citation>
    <scope>NUCLEOTIDE SEQUENCE [LARGE SCALE GENOMIC DNA]</scope>
    <source>
        <strain evidence="8">JCM 17933</strain>
    </source>
</reference>
<gene>
    <name evidence="7" type="ORF">GCM10023191_086170</name>
</gene>
<evidence type="ECO:0000313" key="8">
    <source>
        <dbReference type="Proteomes" id="UP001500503"/>
    </source>
</evidence>
<feature type="transmembrane region" description="Helical" evidence="6">
    <location>
        <begin position="140"/>
        <end position="159"/>
    </location>
</feature>
<dbReference type="Pfam" id="PF06146">
    <property type="entry name" value="PsiE"/>
    <property type="match status" value="1"/>
</dbReference>
<dbReference type="EMBL" id="BAABHF010000054">
    <property type="protein sequence ID" value="GAA4515927.1"/>
    <property type="molecule type" value="Genomic_DNA"/>
</dbReference>
<evidence type="ECO:0000256" key="2">
    <source>
        <dbReference type="ARBA" id="ARBA00022475"/>
    </source>
</evidence>
<organism evidence="7 8">
    <name type="scientific">Actinoallomurus oryzae</name>
    <dbReference type="NCBI Taxonomy" id="502180"/>
    <lineage>
        <taxon>Bacteria</taxon>
        <taxon>Bacillati</taxon>
        <taxon>Actinomycetota</taxon>
        <taxon>Actinomycetes</taxon>
        <taxon>Streptosporangiales</taxon>
        <taxon>Thermomonosporaceae</taxon>
        <taxon>Actinoallomurus</taxon>
    </lineage>
</organism>
<keyword evidence="8" id="KW-1185">Reference proteome</keyword>
<evidence type="ECO:0000313" key="7">
    <source>
        <dbReference type="EMBL" id="GAA4515927.1"/>
    </source>
</evidence>
<comment type="caution">
    <text evidence="7">The sequence shown here is derived from an EMBL/GenBank/DDBJ whole genome shotgun (WGS) entry which is preliminary data.</text>
</comment>
<dbReference type="RefSeq" id="WP_345474095.1">
    <property type="nucleotide sequence ID" value="NZ_BAABHF010000054.1"/>
</dbReference>
<dbReference type="Proteomes" id="UP001500503">
    <property type="component" value="Unassembled WGS sequence"/>
</dbReference>
<evidence type="ECO:0000256" key="3">
    <source>
        <dbReference type="ARBA" id="ARBA00022692"/>
    </source>
</evidence>
<accession>A0ABP8R2K4</accession>
<keyword evidence="5 6" id="KW-0472">Membrane</keyword>
<protein>
    <recommendedName>
        <fullName evidence="9">Phosphate-starvation-inducible E</fullName>
    </recommendedName>
</protein>
<name>A0ABP8R2K4_9ACTN</name>
<feature type="transmembrane region" description="Helical" evidence="6">
    <location>
        <begin position="106"/>
        <end position="128"/>
    </location>
</feature>
<dbReference type="InterPro" id="IPR020948">
    <property type="entry name" value="P_starv_induced_PsiE-like"/>
</dbReference>
<proteinExistence type="predicted"/>
<evidence type="ECO:0008006" key="9">
    <source>
        <dbReference type="Google" id="ProtNLM"/>
    </source>
</evidence>
<comment type="subcellular location">
    <subcellularLocation>
        <location evidence="1">Cell membrane</location>
        <topology evidence="1">Multi-pass membrane protein</topology>
    </subcellularLocation>
</comment>